<dbReference type="Proteomes" id="UP001595621">
    <property type="component" value="Unassembled WGS sequence"/>
</dbReference>
<dbReference type="EMBL" id="JBHRTD010000006">
    <property type="protein sequence ID" value="MFC3137942.1"/>
    <property type="molecule type" value="Genomic_DNA"/>
</dbReference>
<gene>
    <name evidence="15" type="ORF">ACFOE0_07020</name>
</gene>
<feature type="domain" description="TonB-dependent receptor plug" evidence="14">
    <location>
        <begin position="54"/>
        <end position="165"/>
    </location>
</feature>
<comment type="subcellular location">
    <subcellularLocation>
        <location evidence="1 9">Cell outer membrane</location>
        <topology evidence="1 9">Multi-pass membrane protein</topology>
    </subcellularLocation>
</comment>
<dbReference type="InterPro" id="IPR039426">
    <property type="entry name" value="TonB-dep_rcpt-like"/>
</dbReference>
<dbReference type="PROSITE" id="PS52016">
    <property type="entry name" value="TONB_DEPENDENT_REC_3"/>
    <property type="match status" value="1"/>
</dbReference>
<dbReference type="InterPro" id="IPR037066">
    <property type="entry name" value="Plug_dom_sf"/>
</dbReference>
<keyword evidence="16" id="KW-1185">Reference proteome</keyword>
<dbReference type="PANTHER" id="PTHR47234">
    <property type="match status" value="1"/>
</dbReference>
<keyword evidence="4 9" id="KW-0812">Transmembrane</keyword>
<dbReference type="InterPro" id="IPR012910">
    <property type="entry name" value="Plug_dom"/>
</dbReference>
<keyword evidence="5 12" id="KW-0732">Signal</keyword>
<sequence length="949" mass="104075">MHKNKAIAKSIRLALIGGAATAALTGVSVANAAEGEEVERIEVTGSRILRAEFESSSPVSSFDASDIEKTGVTSVDEFLKFIPSTSGFQLGATTNNGNDGAKKIDVRGLGFNRTLVLINGKRTIGDVNGDGAVDLNQIPLAMVKRIDVLRDGASTIYGTDAIAGVINIVLQNDFEGIRVNASYGAGMKEWDSEQKVLSILMGASSERGRINVAMEYNSQEELKQGERDWAHDALFPNATYDDDGNVTGFVPVASGSSNSRTIRLNRAQRDAIVAAGGPDTGNWIVDAQSGQVRPFTPADVYNYAPVNALITPNDRYQFALNGSYDLSDTVTAYMDALYTHRESHQRLAPDASFGRDPAIQLVFDNANNPFNDPSSNPYGVDFSADSYEDAQANDLQGIFINRRFTESGGRLFSQRANTFRMVSGLKGDIGDSMSWDVSYTYAYNEQLDNTKNYHRLDRWQTIVNDSLCQADSACSAVGTLDPFSDFGSITPEQMQYLSANSLKDFYYGDLKHWIATLSGDTYEYFELPGGSVGWALGYEYRKETGEFIPDEFSSEGLTTGGASDPQQGGFSVDEIYLETYLPVLESLSIEAAIRYSDYDTTAGVQFDSTNYKVGFDWRPLEFMRFRGGYSTGFRAPNISELNQAQSTGFPLVDNICEFADIRGDLTATQLANCNADGYTGELGFAWQAGYTTLAPETPLKPEESKSYTVGTVINVPGFENFNVSIDYWNIEVDDLIGSTDYQLLFNSCMDSVGYSAPACSAFDGNNPLDGGLPADATFSFGNVGKLETDGIDLEVDYLTEVEWGVIQNFGVRFSGTYNMSRKETWAELGLTREMVGNAYPFEVYPEYKATTSFNISGADWNLFWDVRYISETVDALRPASITDDNIADSVFYNDINVSYNWNNVGFNVGVYNIFDEDAPRYHSGFNANTAPGTYDTIGRRLFAGITVDF</sequence>
<feature type="chain" id="PRO_5046437794" evidence="12">
    <location>
        <begin position="33"/>
        <end position="949"/>
    </location>
</feature>
<comment type="caution">
    <text evidence="15">The sequence shown here is derived from an EMBL/GenBank/DDBJ whole genome shotgun (WGS) entry which is preliminary data.</text>
</comment>
<evidence type="ECO:0000256" key="12">
    <source>
        <dbReference type="SAM" id="SignalP"/>
    </source>
</evidence>
<evidence type="ECO:0000256" key="11">
    <source>
        <dbReference type="RuleBase" id="RU003357"/>
    </source>
</evidence>
<keyword evidence="7 9" id="KW-0472">Membrane</keyword>
<keyword evidence="2 9" id="KW-0813">Transport</keyword>
<organism evidence="15 16">
    <name type="scientific">Shewanella submarina</name>
    <dbReference type="NCBI Taxonomy" id="2016376"/>
    <lineage>
        <taxon>Bacteria</taxon>
        <taxon>Pseudomonadati</taxon>
        <taxon>Pseudomonadota</taxon>
        <taxon>Gammaproteobacteria</taxon>
        <taxon>Alteromonadales</taxon>
        <taxon>Shewanellaceae</taxon>
        <taxon>Shewanella</taxon>
    </lineage>
</organism>
<evidence type="ECO:0000256" key="6">
    <source>
        <dbReference type="ARBA" id="ARBA00023077"/>
    </source>
</evidence>
<dbReference type="Pfam" id="PF00593">
    <property type="entry name" value="TonB_dep_Rec_b-barrel"/>
    <property type="match status" value="1"/>
</dbReference>
<evidence type="ECO:0000313" key="15">
    <source>
        <dbReference type="EMBL" id="MFC3137942.1"/>
    </source>
</evidence>
<keyword evidence="6 11" id="KW-0798">TonB box</keyword>
<proteinExistence type="inferred from homology"/>
<evidence type="ECO:0000256" key="9">
    <source>
        <dbReference type="PROSITE-ProRule" id="PRU01360"/>
    </source>
</evidence>
<evidence type="ECO:0000256" key="2">
    <source>
        <dbReference type="ARBA" id="ARBA00022448"/>
    </source>
</evidence>
<dbReference type="SUPFAM" id="SSF56935">
    <property type="entry name" value="Porins"/>
    <property type="match status" value="1"/>
</dbReference>
<evidence type="ECO:0000256" key="8">
    <source>
        <dbReference type="ARBA" id="ARBA00023237"/>
    </source>
</evidence>
<protein>
    <submittedName>
        <fullName evidence="15">TonB-dependent receptor plug domain-containing protein</fullName>
    </submittedName>
</protein>
<comment type="similarity">
    <text evidence="9 11">Belongs to the TonB-dependent receptor family.</text>
</comment>
<dbReference type="Gene3D" id="2.170.130.10">
    <property type="entry name" value="TonB-dependent receptor, plug domain"/>
    <property type="match status" value="1"/>
</dbReference>
<keyword evidence="15" id="KW-0675">Receptor</keyword>
<dbReference type="RefSeq" id="WP_248934865.1">
    <property type="nucleotide sequence ID" value="NZ_JAKILF010000002.1"/>
</dbReference>
<dbReference type="PANTHER" id="PTHR47234:SF2">
    <property type="entry name" value="TONB-DEPENDENT RECEPTOR"/>
    <property type="match status" value="1"/>
</dbReference>
<dbReference type="InterPro" id="IPR000531">
    <property type="entry name" value="Beta-barrel_TonB"/>
</dbReference>
<dbReference type="InterPro" id="IPR036942">
    <property type="entry name" value="Beta-barrel_TonB_sf"/>
</dbReference>
<evidence type="ECO:0000259" key="14">
    <source>
        <dbReference type="Pfam" id="PF07715"/>
    </source>
</evidence>
<accession>A0ABV7G8V4</accession>
<keyword evidence="3 9" id="KW-1134">Transmembrane beta strand</keyword>
<evidence type="ECO:0000256" key="10">
    <source>
        <dbReference type="PROSITE-ProRule" id="PRU10144"/>
    </source>
</evidence>
<evidence type="ECO:0000256" key="4">
    <source>
        <dbReference type="ARBA" id="ARBA00022692"/>
    </source>
</evidence>
<name>A0ABV7G8V4_9GAMM</name>
<dbReference type="Pfam" id="PF07715">
    <property type="entry name" value="Plug"/>
    <property type="match status" value="1"/>
</dbReference>
<dbReference type="InterPro" id="IPR010917">
    <property type="entry name" value="TonB_rcpt_CS"/>
</dbReference>
<evidence type="ECO:0000259" key="13">
    <source>
        <dbReference type="Pfam" id="PF00593"/>
    </source>
</evidence>
<reference evidence="16" key="1">
    <citation type="journal article" date="2019" name="Int. J. Syst. Evol. Microbiol.">
        <title>The Global Catalogue of Microorganisms (GCM) 10K type strain sequencing project: providing services to taxonomists for standard genome sequencing and annotation.</title>
        <authorList>
            <consortium name="The Broad Institute Genomics Platform"/>
            <consortium name="The Broad Institute Genome Sequencing Center for Infectious Disease"/>
            <person name="Wu L."/>
            <person name="Ma J."/>
        </authorList>
    </citation>
    <scope>NUCLEOTIDE SEQUENCE [LARGE SCALE GENOMIC DNA]</scope>
    <source>
        <strain evidence="16">KCTC 52277</strain>
    </source>
</reference>
<evidence type="ECO:0000256" key="7">
    <source>
        <dbReference type="ARBA" id="ARBA00023136"/>
    </source>
</evidence>
<evidence type="ECO:0000256" key="1">
    <source>
        <dbReference type="ARBA" id="ARBA00004571"/>
    </source>
</evidence>
<evidence type="ECO:0000256" key="5">
    <source>
        <dbReference type="ARBA" id="ARBA00022729"/>
    </source>
</evidence>
<dbReference type="Gene3D" id="2.40.170.20">
    <property type="entry name" value="TonB-dependent receptor, beta-barrel domain"/>
    <property type="match status" value="1"/>
</dbReference>
<dbReference type="PROSITE" id="PS01156">
    <property type="entry name" value="TONB_DEPENDENT_REC_2"/>
    <property type="match status" value="1"/>
</dbReference>
<evidence type="ECO:0000256" key="3">
    <source>
        <dbReference type="ARBA" id="ARBA00022452"/>
    </source>
</evidence>
<feature type="domain" description="TonB-dependent receptor-like beta-barrel" evidence="13">
    <location>
        <begin position="378"/>
        <end position="913"/>
    </location>
</feature>
<feature type="signal peptide" evidence="12">
    <location>
        <begin position="1"/>
        <end position="32"/>
    </location>
</feature>
<feature type="short sequence motif" description="TonB C-terminal box" evidence="10">
    <location>
        <begin position="932"/>
        <end position="949"/>
    </location>
</feature>
<keyword evidence="8 9" id="KW-0998">Cell outer membrane</keyword>
<evidence type="ECO:0000313" key="16">
    <source>
        <dbReference type="Proteomes" id="UP001595621"/>
    </source>
</evidence>